<dbReference type="SUPFAM" id="SSF160379">
    <property type="entry name" value="SP0830-like"/>
    <property type="match status" value="1"/>
</dbReference>
<comment type="caution">
    <text evidence="1">The sequence shown here is derived from an EMBL/GenBank/DDBJ whole genome shotgun (WGS) entry which is preliminary data.</text>
</comment>
<name>A0A941E4M8_9BURK</name>
<protein>
    <submittedName>
        <fullName evidence="1">DUF1697 domain-containing protein</fullName>
    </submittedName>
</protein>
<dbReference type="InterPro" id="IPR012545">
    <property type="entry name" value="DUF1697"/>
</dbReference>
<reference evidence="1" key="1">
    <citation type="submission" date="2021-04" db="EMBL/GenBank/DDBJ databases">
        <title>novel species isolated from subtropical streams in China.</title>
        <authorList>
            <person name="Lu H."/>
        </authorList>
    </citation>
    <scope>NUCLEOTIDE SEQUENCE</scope>
    <source>
        <strain evidence="1">FT137W</strain>
    </source>
</reference>
<dbReference type="AlphaFoldDB" id="A0A941E4M8"/>
<evidence type="ECO:0000313" key="1">
    <source>
        <dbReference type="EMBL" id="MBR7800967.1"/>
    </source>
</evidence>
<accession>A0A941E4M8</accession>
<keyword evidence="2" id="KW-1185">Reference proteome</keyword>
<dbReference type="PIRSF" id="PIRSF008502">
    <property type="entry name" value="UCP008502"/>
    <property type="match status" value="1"/>
</dbReference>
<dbReference type="EMBL" id="JAGSPJ010000005">
    <property type="protein sequence ID" value="MBR7800967.1"/>
    <property type="molecule type" value="Genomic_DNA"/>
</dbReference>
<dbReference type="Gene3D" id="3.30.70.1280">
    <property type="entry name" value="SP0830-like domains"/>
    <property type="match status" value="1"/>
</dbReference>
<organism evidence="1 2">
    <name type="scientific">Undibacterium fentianense</name>
    <dbReference type="NCBI Taxonomy" id="2828728"/>
    <lineage>
        <taxon>Bacteria</taxon>
        <taxon>Pseudomonadati</taxon>
        <taxon>Pseudomonadota</taxon>
        <taxon>Betaproteobacteria</taxon>
        <taxon>Burkholderiales</taxon>
        <taxon>Oxalobacteraceae</taxon>
        <taxon>Undibacterium</taxon>
    </lineage>
</organism>
<evidence type="ECO:0000313" key="2">
    <source>
        <dbReference type="Proteomes" id="UP000678545"/>
    </source>
</evidence>
<dbReference type="Pfam" id="PF08002">
    <property type="entry name" value="DUF1697"/>
    <property type="match status" value="1"/>
</dbReference>
<dbReference type="Proteomes" id="UP000678545">
    <property type="component" value="Unassembled WGS sequence"/>
</dbReference>
<proteinExistence type="predicted"/>
<gene>
    <name evidence="1" type="ORF">KDM90_13235</name>
</gene>
<dbReference type="PANTHER" id="PTHR36439">
    <property type="entry name" value="BLL4334 PROTEIN"/>
    <property type="match status" value="1"/>
</dbReference>
<sequence length="173" mass="19003">MQTYIALLRAVNVGGTGKLAMQDLSRLCSELDFAHVKTYIASGNVIFQSKLSAKQCREKLELALQDYVGKPVGVFIRTPEEIEELISNNPYKEQANNRVVGIFIDAQPESNILSTVRGQQEELIALGSQHIYVLYGEGMASSKLVIPAAKSGTARNMNTILKLASLSRQSPYL</sequence>
<dbReference type="PANTHER" id="PTHR36439:SF1">
    <property type="entry name" value="DUF1697 DOMAIN-CONTAINING PROTEIN"/>
    <property type="match status" value="1"/>
</dbReference>
<dbReference type="RefSeq" id="WP_212676083.1">
    <property type="nucleotide sequence ID" value="NZ_JAGSPJ010000005.1"/>
</dbReference>